<feature type="compositionally biased region" description="Low complexity" evidence="1">
    <location>
        <begin position="83"/>
        <end position="95"/>
    </location>
</feature>
<keyword evidence="3" id="KW-1185">Reference proteome</keyword>
<comment type="caution">
    <text evidence="2">The sequence shown here is derived from an EMBL/GenBank/DDBJ whole genome shotgun (WGS) entry which is preliminary data.</text>
</comment>
<dbReference type="Proteomes" id="UP001057375">
    <property type="component" value="Unassembled WGS sequence"/>
</dbReference>
<name>A0ABQ5KKT1_9EUKA</name>
<feature type="region of interest" description="Disordered" evidence="1">
    <location>
        <begin position="73"/>
        <end position="95"/>
    </location>
</feature>
<proteinExistence type="predicted"/>
<reference evidence="2" key="1">
    <citation type="submission" date="2022-03" db="EMBL/GenBank/DDBJ databases">
        <title>Draft genome sequence of Aduncisulcus paluster, a free-living microaerophilic Fornicata.</title>
        <authorList>
            <person name="Yuyama I."/>
            <person name="Kume K."/>
            <person name="Tamura T."/>
            <person name="Inagaki Y."/>
            <person name="Hashimoto T."/>
        </authorList>
    </citation>
    <scope>NUCLEOTIDE SEQUENCE</scope>
    <source>
        <strain evidence="2">NY0171</strain>
    </source>
</reference>
<gene>
    <name evidence="2" type="ORF">ADUPG1_005939</name>
</gene>
<evidence type="ECO:0000313" key="2">
    <source>
        <dbReference type="EMBL" id="GKT31525.1"/>
    </source>
</evidence>
<evidence type="ECO:0000313" key="3">
    <source>
        <dbReference type="Proteomes" id="UP001057375"/>
    </source>
</evidence>
<evidence type="ECO:0000256" key="1">
    <source>
        <dbReference type="SAM" id="MobiDB-lite"/>
    </source>
</evidence>
<accession>A0ABQ5KKT1</accession>
<sequence length="245" mass="27346">MPGVISSFSTLPSYSSRSSDSDKEELCIISDIFAPPDDVLQVSYGDILTSHTPPPIHSMDYLSSTVFPQSESIEDVPLSQDVNSSPSSDDINLSSQTDCEFDHVSSKNSSDSIESQKVFRDILRTGKDKDDDLIKTPKSHLEVLTPQCFETVMDKSSSMSDLFRTSDNVIHSVIEDFISGDRCQYEDKYPSISSLEDRSESRYDQEYVDDLIGCEVLRNGGIVARYLLHGFESLERIPISISDDK</sequence>
<protein>
    <submittedName>
        <fullName evidence="2">Uncharacterized protein</fullName>
    </submittedName>
</protein>
<organism evidence="2 3">
    <name type="scientific">Aduncisulcus paluster</name>
    <dbReference type="NCBI Taxonomy" id="2918883"/>
    <lineage>
        <taxon>Eukaryota</taxon>
        <taxon>Metamonada</taxon>
        <taxon>Carpediemonas-like organisms</taxon>
        <taxon>Aduncisulcus</taxon>
    </lineage>
</organism>
<dbReference type="EMBL" id="BQXS01009690">
    <property type="protein sequence ID" value="GKT31525.1"/>
    <property type="molecule type" value="Genomic_DNA"/>
</dbReference>